<evidence type="ECO:0000256" key="5">
    <source>
        <dbReference type="ARBA" id="ARBA00022741"/>
    </source>
</evidence>
<dbReference type="InterPro" id="IPR050388">
    <property type="entry name" value="ABC_Ni/Peptide_Import"/>
</dbReference>
<keyword evidence="3" id="KW-0813">Transport</keyword>
<evidence type="ECO:0000256" key="7">
    <source>
        <dbReference type="ARBA" id="ARBA00023136"/>
    </source>
</evidence>
<evidence type="ECO:0000313" key="10">
    <source>
        <dbReference type="Proteomes" id="UP000789359"/>
    </source>
</evidence>
<dbReference type="PANTHER" id="PTHR43297">
    <property type="entry name" value="OLIGOPEPTIDE TRANSPORT ATP-BINDING PROTEIN APPD"/>
    <property type="match status" value="1"/>
</dbReference>
<protein>
    <submittedName>
        <fullName evidence="9">Nickel import ATP-binding protein NikD</fullName>
    </submittedName>
</protein>
<feature type="domain" description="ABC transporter" evidence="8">
    <location>
        <begin position="1"/>
        <end position="224"/>
    </location>
</feature>
<dbReference type="SUPFAM" id="SSF52540">
    <property type="entry name" value="P-loop containing nucleoside triphosphate hydrolases"/>
    <property type="match status" value="1"/>
</dbReference>
<evidence type="ECO:0000259" key="8">
    <source>
        <dbReference type="PROSITE" id="PS50893"/>
    </source>
</evidence>
<dbReference type="InterPro" id="IPR003593">
    <property type="entry name" value="AAA+_ATPase"/>
</dbReference>
<name>A0ABN7K4U6_9BACT</name>
<dbReference type="InterPro" id="IPR027417">
    <property type="entry name" value="P-loop_NTPase"/>
</dbReference>
<proteinExistence type="inferred from homology"/>
<organism evidence="9 10">
    <name type="scientific">Campylobacter suis</name>
    <dbReference type="NCBI Taxonomy" id="2790657"/>
    <lineage>
        <taxon>Bacteria</taxon>
        <taxon>Pseudomonadati</taxon>
        <taxon>Campylobacterota</taxon>
        <taxon>Epsilonproteobacteria</taxon>
        <taxon>Campylobacterales</taxon>
        <taxon>Campylobacteraceae</taxon>
        <taxon>Campylobacter</taxon>
    </lineage>
</organism>
<dbReference type="GO" id="GO:0005524">
    <property type="term" value="F:ATP binding"/>
    <property type="evidence" value="ECO:0007669"/>
    <property type="project" value="UniProtKB-KW"/>
</dbReference>
<dbReference type="EMBL" id="CAJHOE010000001">
    <property type="protein sequence ID" value="CAD7286949.1"/>
    <property type="molecule type" value="Genomic_DNA"/>
</dbReference>
<dbReference type="InterPro" id="IPR017871">
    <property type="entry name" value="ABC_transporter-like_CS"/>
</dbReference>
<keyword evidence="5" id="KW-0547">Nucleotide-binding</keyword>
<comment type="similarity">
    <text evidence="2">Belongs to the ABC transporter superfamily.</text>
</comment>
<dbReference type="PROSITE" id="PS50893">
    <property type="entry name" value="ABC_TRANSPORTER_2"/>
    <property type="match status" value="1"/>
</dbReference>
<dbReference type="CDD" id="cd03257">
    <property type="entry name" value="ABC_NikE_OppD_transporters"/>
    <property type="match status" value="1"/>
</dbReference>
<evidence type="ECO:0000256" key="3">
    <source>
        <dbReference type="ARBA" id="ARBA00022448"/>
    </source>
</evidence>
<comment type="subcellular location">
    <subcellularLocation>
        <location evidence="1">Cell inner membrane</location>
        <topology evidence="1">Peripheral membrane protein</topology>
    </subcellularLocation>
</comment>
<evidence type="ECO:0000313" key="9">
    <source>
        <dbReference type="EMBL" id="CAD7286949.1"/>
    </source>
</evidence>
<keyword evidence="4" id="KW-1003">Cell membrane</keyword>
<sequence>MRVKNLSVFDGKKVLVDALSFTLKEGEITALIGKSGSGKSLSAMALLELTPVNLRSELSLEGDVKFALIMQNPRTAFNQIVSIKTHCLESIKASGVKKNLDDVVKILADVGLGADTLDRYAFELSGGQLQRVMIAIALVCEAKFIIADEPTTSLDLLVQAKILELLSELVKRKNIGILLITHDFSVVAKLADDVIVMSEGRIVEQAKSSEIFTKPKHNATKELLEAHFALYKDSL</sequence>
<reference evidence="9 10" key="1">
    <citation type="submission" date="2020-11" db="EMBL/GenBank/DDBJ databases">
        <authorList>
            <person name="Peeters C."/>
        </authorList>
    </citation>
    <scope>NUCLEOTIDE SEQUENCE [LARGE SCALE GENOMIC DNA]</scope>
    <source>
        <strain evidence="9 10">LMG 8286</strain>
    </source>
</reference>
<evidence type="ECO:0000256" key="2">
    <source>
        <dbReference type="ARBA" id="ARBA00005417"/>
    </source>
</evidence>
<evidence type="ECO:0000256" key="1">
    <source>
        <dbReference type="ARBA" id="ARBA00004417"/>
    </source>
</evidence>
<gene>
    <name evidence="9" type="primary">nikD</name>
    <name evidence="9" type="ORF">LMG8286_00621</name>
</gene>
<dbReference type="RefSeq" id="WP_230056397.1">
    <property type="nucleotide sequence ID" value="NZ_CAJHOE010000001.1"/>
</dbReference>
<dbReference type="Proteomes" id="UP000789359">
    <property type="component" value="Unassembled WGS sequence"/>
</dbReference>
<dbReference type="Gene3D" id="3.40.50.300">
    <property type="entry name" value="P-loop containing nucleotide triphosphate hydrolases"/>
    <property type="match status" value="1"/>
</dbReference>
<keyword evidence="7" id="KW-0472">Membrane</keyword>
<keyword evidence="6 9" id="KW-0067">ATP-binding</keyword>
<dbReference type="PROSITE" id="PS00211">
    <property type="entry name" value="ABC_TRANSPORTER_1"/>
    <property type="match status" value="1"/>
</dbReference>
<dbReference type="PANTHER" id="PTHR43297:SF2">
    <property type="entry name" value="DIPEPTIDE TRANSPORT ATP-BINDING PROTEIN DPPD"/>
    <property type="match status" value="1"/>
</dbReference>
<dbReference type="InterPro" id="IPR003439">
    <property type="entry name" value="ABC_transporter-like_ATP-bd"/>
</dbReference>
<comment type="caution">
    <text evidence="9">The sequence shown here is derived from an EMBL/GenBank/DDBJ whole genome shotgun (WGS) entry which is preliminary data.</text>
</comment>
<keyword evidence="10" id="KW-1185">Reference proteome</keyword>
<dbReference type="Pfam" id="PF00005">
    <property type="entry name" value="ABC_tran"/>
    <property type="match status" value="1"/>
</dbReference>
<evidence type="ECO:0000256" key="6">
    <source>
        <dbReference type="ARBA" id="ARBA00022840"/>
    </source>
</evidence>
<dbReference type="SMART" id="SM00382">
    <property type="entry name" value="AAA"/>
    <property type="match status" value="1"/>
</dbReference>
<evidence type="ECO:0000256" key="4">
    <source>
        <dbReference type="ARBA" id="ARBA00022475"/>
    </source>
</evidence>
<accession>A0ABN7K4U6</accession>